<keyword evidence="2 5" id="KW-0689">Ribosomal protein</keyword>
<dbReference type="HOGENOM" id="CLU_082184_2_2_14"/>
<dbReference type="Gene3D" id="3.90.1180.10">
    <property type="entry name" value="Ribosomal protein L13"/>
    <property type="match status" value="1"/>
</dbReference>
<dbReference type="AlphaFoldDB" id="C4XEB7"/>
<dbReference type="InterPro" id="IPR023563">
    <property type="entry name" value="Ribosomal_uL13_CS"/>
</dbReference>
<dbReference type="Proteomes" id="UP000006810">
    <property type="component" value="Chromosome"/>
</dbReference>
<gene>
    <name evidence="5 7" type="primary">rplM</name>
    <name evidence="8" type="ordered locus">MBIO_0224</name>
</gene>
<evidence type="ECO:0000256" key="3">
    <source>
        <dbReference type="ARBA" id="ARBA00023274"/>
    </source>
</evidence>
<dbReference type="PROSITE" id="PS00783">
    <property type="entry name" value="RIBOSOMAL_L13"/>
    <property type="match status" value="1"/>
</dbReference>
<evidence type="ECO:0000256" key="2">
    <source>
        <dbReference type="ARBA" id="ARBA00022980"/>
    </source>
</evidence>
<dbReference type="EMBL" id="AP009608">
    <property type="protein sequence ID" value="BAH69489.1"/>
    <property type="molecule type" value="Genomic_DNA"/>
</dbReference>
<dbReference type="PIRSF" id="PIRSF002181">
    <property type="entry name" value="Ribosomal_L13"/>
    <property type="match status" value="1"/>
</dbReference>
<evidence type="ECO:0000256" key="6">
    <source>
        <dbReference type="RuleBase" id="RU003877"/>
    </source>
</evidence>
<dbReference type="PATRIC" id="fig|496833.3.peg.647"/>
<reference evidence="8 9" key="1">
    <citation type="journal article" date="2009" name="Curr. Microbiol.">
        <title>Molecular cloning and expression of a novel cholinephosphotransferase involved in glycoglycerophospholipid biosynthesis of Mycoplasma fermentans.</title>
        <authorList>
            <person name="Ishida N."/>
            <person name="Irikura D."/>
            <person name="Matsuda K."/>
            <person name="Sato S."/>
            <person name="Asano K."/>
        </authorList>
    </citation>
    <scope>NUCLEOTIDE SEQUENCE [LARGE SCALE GENOMIC DNA]</scope>
    <source>
        <strain evidence="9">ATCC 19989 / NBRC 14854 / NCTC 10117 / PG18</strain>
    </source>
</reference>
<evidence type="ECO:0000256" key="5">
    <source>
        <dbReference type="HAMAP-Rule" id="MF_01366"/>
    </source>
</evidence>
<dbReference type="PANTHER" id="PTHR11545">
    <property type="entry name" value="RIBOSOMAL PROTEIN L13"/>
    <property type="match status" value="1"/>
</dbReference>
<protein>
    <recommendedName>
        <fullName evidence="4 5">Large ribosomal subunit protein uL13</fullName>
    </recommendedName>
</protein>
<dbReference type="CDD" id="cd00392">
    <property type="entry name" value="Ribosomal_L13"/>
    <property type="match status" value="1"/>
</dbReference>
<dbReference type="SUPFAM" id="SSF52161">
    <property type="entry name" value="Ribosomal protein L13"/>
    <property type="match status" value="1"/>
</dbReference>
<evidence type="ECO:0000313" key="9">
    <source>
        <dbReference type="Proteomes" id="UP000006810"/>
    </source>
</evidence>
<dbReference type="GO" id="GO:0003735">
    <property type="term" value="F:structural constituent of ribosome"/>
    <property type="evidence" value="ECO:0007669"/>
    <property type="project" value="InterPro"/>
</dbReference>
<name>C4XEB7_MYCFP</name>
<dbReference type="FunFam" id="3.90.1180.10:FF:000001">
    <property type="entry name" value="50S ribosomal protein L13"/>
    <property type="match status" value="1"/>
</dbReference>
<evidence type="ECO:0000313" key="8">
    <source>
        <dbReference type="EMBL" id="BAH69489.1"/>
    </source>
</evidence>
<proteinExistence type="inferred from homology"/>
<dbReference type="Pfam" id="PF00572">
    <property type="entry name" value="Ribosomal_L13"/>
    <property type="match status" value="1"/>
</dbReference>
<comment type="function">
    <text evidence="5 7">This protein is one of the early assembly proteins of the 50S ribosomal subunit, although it is not seen to bind rRNA by itself. It is important during the early stages of 50S assembly.</text>
</comment>
<dbReference type="HAMAP" id="MF_01366">
    <property type="entry name" value="Ribosomal_uL13"/>
    <property type="match status" value="1"/>
</dbReference>
<dbReference type="GO" id="GO:0006412">
    <property type="term" value="P:translation"/>
    <property type="evidence" value="ECO:0007669"/>
    <property type="project" value="UniProtKB-UniRule"/>
</dbReference>
<organism evidence="8 9">
    <name type="scientific">Mycoplasmopsis fermentans (strain ATCC 19989 / NBRC 14854 / NCTC 10117 / PG18)</name>
    <name type="common">Mycoplasma fermentans</name>
    <dbReference type="NCBI Taxonomy" id="496833"/>
    <lineage>
        <taxon>Bacteria</taxon>
        <taxon>Bacillati</taxon>
        <taxon>Mycoplasmatota</taxon>
        <taxon>Mycoplasmoidales</taxon>
        <taxon>Metamycoplasmataceae</taxon>
        <taxon>Mycoplasmopsis</taxon>
    </lineage>
</organism>
<dbReference type="InterPro" id="IPR005822">
    <property type="entry name" value="Ribosomal_uL13"/>
</dbReference>
<dbReference type="KEGG" id="mfp:MBIO_0224"/>
<dbReference type="InterPro" id="IPR036899">
    <property type="entry name" value="Ribosomal_uL13_sf"/>
</dbReference>
<dbReference type="InterPro" id="IPR005823">
    <property type="entry name" value="Ribosomal_uL13_bac-type"/>
</dbReference>
<keyword evidence="9" id="KW-1185">Reference proteome</keyword>
<dbReference type="GO" id="GO:0022625">
    <property type="term" value="C:cytosolic large ribosomal subunit"/>
    <property type="evidence" value="ECO:0007669"/>
    <property type="project" value="TreeGrafter"/>
</dbReference>
<dbReference type="GO" id="GO:0003729">
    <property type="term" value="F:mRNA binding"/>
    <property type="evidence" value="ECO:0007669"/>
    <property type="project" value="UniProtKB-ARBA"/>
</dbReference>
<dbReference type="NCBIfam" id="TIGR01066">
    <property type="entry name" value="rplM_bact"/>
    <property type="match status" value="1"/>
</dbReference>
<evidence type="ECO:0000256" key="7">
    <source>
        <dbReference type="RuleBase" id="RU003878"/>
    </source>
</evidence>
<keyword evidence="3 5" id="KW-0687">Ribonucleoprotein</keyword>
<dbReference type="PANTHER" id="PTHR11545:SF2">
    <property type="entry name" value="LARGE RIBOSOMAL SUBUNIT PROTEIN UL13M"/>
    <property type="match status" value="1"/>
</dbReference>
<comment type="subunit">
    <text evidence="5">Part of the 50S ribosomal subunit.</text>
</comment>
<comment type="similarity">
    <text evidence="1 5 6">Belongs to the universal ribosomal protein uL13 family.</text>
</comment>
<evidence type="ECO:0000256" key="1">
    <source>
        <dbReference type="ARBA" id="ARBA00006227"/>
    </source>
</evidence>
<accession>C4XEB7</accession>
<dbReference type="eggNOG" id="COG0102">
    <property type="taxonomic scope" value="Bacteria"/>
</dbReference>
<evidence type="ECO:0000256" key="4">
    <source>
        <dbReference type="ARBA" id="ARBA00035201"/>
    </source>
</evidence>
<sequence length="153" mass="17075">MELTFKEEVMRQTTIVNKEKADKKWYVVDAEGQVLGRLAAFVASVLRGKTKPTYTPNADMGDYVIVVNAEKVILTAKKEEDKVYYHHSGYPGGLKSITAAKLRAKKPTALVEKAIYGMLPHTKLGNKQRKNLSVVAGPDHKHQAQKPESLEVR</sequence>
<dbReference type="GO" id="GO:0017148">
    <property type="term" value="P:negative regulation of translation"/>
    <property type="evidence" value="ECO:0007669"/>
    <property type="project" value="TreeGrafter"/>
</dbReference>